<feature type="domain" description="AB hydrolase-1" evidence="3">
    <location>
        <begin position="65"/>
        <end position="321"/>
    </location>
</feature>
<evidence type="ECO:0000256" key="2">
    <source>
        <dbReference type="ARBA" id="ARBA00022801"/>
    </source>
</evidence>
<evidence type="ECO:0000259" key="3">
    <source>
        <dbReference type="Pfam" id="PF00561"/>
    </source>
</evidence>
<evidence type="ECO:0000256" key="1">
    <source>
        <dbReference type="ARBA" id="ARBA00010088"/>
    </source>
</evidence>
<comment type="similarity">
    <text evidence="1">Belongs to the peptidase S33 family.</text>
</comment>
<dbReference type="PANTHER" id="PTHR43798">
    <property type="entry name" value="MONOACYLGLYCEROL LIPASE"/>
    <property type="match status" value="1"/>
</dbReference>
<dbReference type="PANTHER" id="PTHR43798:SF31">
    <property type="entry name" value="AB HYDROLASE SUPERFAMILY PROTEIN YCLE"/>
    <property type="match status" value="1"/>
</dbReference>
<keyword evidence="5" id="KW-1185">Reference proteome</keyword>
<comment type="caution">
    <text evidence="4">The sequence shown here is derived from an EMBL/GenBank/DDBJ whole genome shotgun (WGS) entry which is preliminary data.</text>
</comment>
<dbReference type="SUPFAM" id="SSF53474">
    <property type="entry name" value="alpha/beta-Hydrolases"/>
    <property type="match status" value="1"/>
</dbReference>
<protein>
    <submittedName>
        <fullName evidence="4">Proline iminopeptidase</fullName>
    </submittedName>
</protein>
<evidence type="ECO:0000313" key="5">
    <source>
        <dbReference type="Proteomes" id="UP000186607"/>
    </source>
</evidence>
<proteinExistence type="inferred from homology"/>
<reference evidence="4 5" key="1">
    <citation type="submission" date="2017-01" db="EMBL/GenBank/DDBJ databases">
        <title>Genome Analysis of Deinococcus marmoris KOPRI26562.</title>
        <authorList>
            <person name="Kim J.H."/>
            <person name="Oh H.-M."/>
        </authorList>
    </citation>
    <scope>NUCLEOTIDE SEQUENCE [LARGE SCALE GENOMIC DNA]</scope>
    <source>
        <strain evidence="4 5">KOPRI26562</strain>
    </source>
</reference>
<gene>
    <name evidence="4" type="ORF">BOO71_0001495</name>
</gene>
<name>A0A1U7P437_9DEIO</name>
<organism evidence="4 5">
    <name type="scientific">Deinococcus marmoris</name>
    <dbReference type="NCBI Taxonomy" id="249408"/>
    <lineage>
        <taxon>Bacteria</taxon>
        <taxon>Thermotogati</taxon>
        <taxon>Deinococcota</taxon>
        <taxon>Deinococci</taxon>
        <taxon>Deinococcales</taxon>
        <taxon>Deinococcaceae</taxon>
        <taxon>Deinococcus</taxon>
    </lineage>
</organism>
<keyword evidence="2" id="KW-0378">Hydrolase</keyword>
<dbReference type="PRINTS" id="PR00793">
    <property type="entry name" value="PROAMNOPTASE"/>
</dbReference>
<dbReference type="InterPro" id="IPR002410">
    <property type="entry name" value="Peptidase_S33"/>
</dbReference>
<dbReference type="InterPro" id="IPR000073">
    <property type="entry name" value="AB_hydrolase_1"/>
</dbReference>
<sequence length="336" mass="37025">MGCPFPVRVTRLLYTAPMTGDLPQDDFPLDELDTDGLDEGAYTERLNGADLYFEVSGDLESGETPLVFLHGGPGYNSYSFRELFGESLERPVIYLDGRGSGRSGPLEDTEQGHDTLDLDTLVADLEAVRDYLELDKIVPLGHGFGALVALEYARRHPAQTERVIVVGPWIHFPALALTLLTEASALRGVELEDPAGAIRASTPEGQHPQVGDARVEAAFTLLNARDLLNALEFVDAPSRMRLEFVDVESQLVGGGEVQEALVNQGMWEFEYLPFLAEVRRPVYVIAGVQDRTSYPEQVQYLADLADADVTVLDTGHYPWLDDEDGFAEALEDALRR</sequence>
<dbReference type="Pfam" id="PF00561">
    <property type="entry name" value="Abhydrolase_1"/>
    <property type="match status" value="1"/>
</dbReference>
<dbReference type="GO" id="GO:0016020">
    <property type="term" value="C:membrane"/>
    <property type="evidence" value="ECO:0007669"/>
    <property type="project" value="TreeGrafter"/>
</dbReference>
<dbReference type="InterPro" id="IPR050266">
    <property type="entry name" value="AB_hydrolase_sf"/>
</dbReference>
<dbReference type="Gene3D" id="3.40.50.1820">
    <property type="entry name" value="alpha/beta hydrolase"/>
    <property type="match status" value="1"/>
</dbReference>
<dbReference type="AlphaFoldDB" id="A0A1U7P437"/>
<dbReference type="STRING" id="249408.BOO71_0001495"/>
<dbReference type="eggNOG" id="COG0596">
    <property type="taxonomic scope" value="Bacteria"/>
</dbReference>
<accession>A0A1U7P437</accession>
<dbReference type="GO" id="GO:0006508">
    <property type="term" value="P:proteolysis"/>
    <property type="evidence" value="ECO:0007669"/>
    <property type="project" value="InterPro"/>
</dbReference>
<dbReference type="GO" id="GO:0008233">
    <property type="term" value="F:peptidase activity"/>
    <property type="evidence" value="ECO:0007669"/>
    <property type="project" value="InterPro"/>
</dbReference>
<dbReference type="InterPro" id="IPR029058">
    <property type="entry name" value="AB_hydrolase_fold"/>
</dbReference>
<dbReference type="Proteomes" id="UP000186607">
    <property type="component" value="Unassembled WGS sequence"/>
</dbReference>
<evidence type="ECO:0000313" key="4">
    <source>
        <dbReference type="EMBL" id="OLV19933.1"/>
    </source>
</evidence>
<dbReference type="EMBL" id="MSTI01000018">
    <property type="protein sequence ID" value="OLV19933.1"/>
    <property type="molecule type" value="Genomic_DNA"/>
</dbReference>